<evidence type="ECO:0000259" key="1">
    <source>
        <dbReference type="Pfam" id="PF18701"/>
    </source>
</evidence>
<accession>A0AAW1JDV7</accession>
<keyword evidence="3" id="KW-1185">Reference proteome</keyword>
<dbReference type="InterPro" id="IPR040676">
    <property type="entry name" value="DUF5641"/>
</dbReference>
<comment type="caution">
    <text evidence="2">The sequence shown here is derived from an EMBL/GenBank/DDBJ whole genome shotgun (WGS) entry which is preliminary data.</text>
</comment>
<reference evidence="2 3" key="1">
    <citation type="journal article" date="2024" name="BMC Genomics">
        <title>De novo assembly and annotation of Popillia japonica's genome with initial clues to its potential as an invasive pest.</title>
        <authorList>
            <person name="Cucini C."/>
            <person name="Boschi S."/>
            <person name="Funari R."/>
            <person name="Cardaioli E."/>
            <person name="Iannotti N."/>
            <person name="Marturano G."/>
            <person name="Paoli F."/>
            <person name="Bruttini M."/>
            <person name="Carapelli A."/>
            <person name="Frati F."/>
            <person name="Nardi F."/>
        </authorList>
    </citation>
    <scope>NUCLEOTIDE SEQUENCE [LARGE SCALE GENOMIC DNA]</scope>
    <source>
        <strain evidence="2">DMR45628</strain>
    </source>
</reference>
<organism evidence="2 3">
    <name type="scientific">Popillia japonica</name>
    <name type="common">Japanese beetle</name>
    <dbReference type="NCBI Taxonomy" id="7064"/>
    <lineage>
        <taxon>Eukaryota</taxon>
        <taxon>Metazoa</taxon>
        <taxon>Ecdysozoa</taxon>
        <taxon>Arthropoda</taxon>
        <taxon>Hexapoda</taxon>
        <taxon>Insecta</taxon>
        <taxon>Pterygota</taxon>
        <taxon>Neoptera</taxon>
        <taxon>Endopterygota</taxon>
        <taxon>Coleoptera</taxon>
        <taxon>Polyphaga</taxon>
        <taxon>Scarabaeiformia</taxon>
        <taxon>Scarabaeidae</taxon>
        <taxon>Rutelinae</taxon>
        <taxon>Popillia</taxon>
    </lineage>
</organism>
<dbReference type="PANTHER" id="PTHR47331:SF1">
    <property type="entry name" value="GAG-LIKE PROTEIN"/>
    <property type="match status" value="1"/>
</dbReference>
<dbReference type="GO" id="GO:0032259">
    <property type="term" value="P:methylation"/>
    <property type="evidence" value="ECO:0007669"/>
    <property type="project" value="UniProtKB-KW"/>
</dbReference>
<dbReference type="EMBL" id="JASPKY010000418">
    <property type="protein sequence ID" value="KAK9701249.1"/>
    <property type="molecule type" value="Genomic_DNA"/>
</dbReference>
<evidence type="ECO:0000313" key="3">
    <source>
        <dbReference type="Proteomes" id="UP001458880"/>
    </source>
</evidence>
<sequence length="111" mass="13153">MNRLTRYQHLQQLHQNFWSRWSKEYLHHLQQRYKWKLSLPSSTVGTLVLIKEDNLPPYRWMLGRIIKLHPGTDGINRVVTLKTIKGVIKRPVTKICPLPLQNEVTDTSLKN</sequence>
<evidence type="ECO:0000313" key="2">
    <source>
        <dbReference type="EMBL" id="KAK9701249.1"/>
    </source>
</evidence>
<gene>
    <name evidence="2" type="ORF">QE152_g30738</name>
</gene>
<dbReference type="GO" id="GO:0008168">
    <property type="term" value="F:methyltransferase activity"/>
    <property type="evidence" value="ECO:0007669"/>
    <property type="project" value="UniProtKB-KW"/>
</dbReference>
<name>A0AAW1JDV7_POPJA</name>
<dbReference type="PANTHER" id="PTHR47331">
    <property type="entry name" value="PHD-TYPE DOMAIN-CONTAINING PROTEIN"/>
    <property type="match status" value="1"/>
</dbReference>
<keyword evidence="2" id="KW-0489">Methyltransferase</keyword>
<protein>
    <submittedName>
        <fullName evidence="2">Methyltransferase (DUF5641)</fullName>
    </submittedName>
</protein>
<keyword evidence="2" id="KW-0808">Transferase</keyword>
<dbReference type="Proteomes" id="UP001458880">
    <property type="component" value="Unassembled WGS sequence"/>
</dbReference>
<dbReference type="Pfam" id="PF18701">
    <property type="entry name" value="DUF5641"/>
    <property type="match status" value="1"/>
</dbReference>
<proteinExistence type="predicted"/>
<dbReference type="AlphaFoldDB" id="A0AAW1JDV7"/>
<feature type="domain" description="DUF5641" evidence="1">
    <location>
        <begin position="5"/>
        <end position="98"/>
    </location>
</feature>